<organism evidence="2 3">
    <name type="scientific">Endocarpon pusillum</name>
    <dbReference type="NCBI Taxonomy" id="364733"/>
    <lineage>
        <taxon>Eukaryota</taxon>
        <taxon>Fungi</taxon>
        <taxon>Dikarya</taxon>
        <taxon>Ascomycota</taxon>
        <taxon>Pezizomycotina</taxon>
        <taxon>Eurotiomycetes</taxon>
        <taxon>Chaetothyriomycetidae</taxon>
        <taxon>Verrucariales</taxon>
        <taxon>Verrucariaceae</taxon>
        <taxon>Endocarpon</taxon>
    </lineage>
</organism>
<accession>A0A8H7AU32</accession>
<dbReference type="Gene3D" id="1.50.10.10">
    <property type="match status" value="1"/>
</dbReference>
<dbReference type="GO" id="GO:0005886">
    <property type="term" value="C:plasma membrane"/>
    <property type="evidence" value="ECO:0007669"/>
    <property type="project" value="TreeGrafter"/>
</dbReference>
<evidence type="ECO:0000313" key="2">
    <source>
        <dbReference type="EMBL" id="KAF7514397.1"/>
    </source>
</evidence>
<protein>
    <recommendedName>
        <fullName evidence="4">Lanthionine synthetase C family protein</fullName>
    </recommendedName>
</protein>
<feature type="binding site" evidence="1">
    <location>
        <position position="384"/>
    </location>
    <ligand>
        <name>Zn(2+)</name>
        <dbReference type="ChEBI" id="CHEBI:29105"/>
    </ligand>
</feature>
<dbReference type="AlphaFoldDB" id="A0A8H7AU32"/>
<dbReference type="GO" id="GO:0031179">
    <property type="term" value="P:peptide modification"/>
    <property type="evidence" value="ECO:0007669"/>
    <property type="project" value="InterPro"/>
</dbReference>
<dbReference type="CDD" id="cd04794">
    <property type="entry name" value="euk_LANCL"/>
    <property type="match status" value="1"/>
</dbReference>
<dbReference type="SUPFAM" id="SSF158745">
    <property type="entry name" value="LanC-like"/>
    <property type="match status" value="1"/>
</dbReference>
<feature type="binding site" evidence="1">
    <location>
        <position position="331"/>
    </location>
    <ligand>
        <name>Zn(2+)</name>
        <dbReference type="ChEBI" id="CHEBI:29105"/>
    </ligand>
</feature>
<dbReference type="InterPro" id="IPR012341">
    <property type="entry name" value="6hp_glycosidase-like_sf"/>
</dbReference>
<dbReference type="PRINTS" id="PR01950">
    <property type="entry name" value="LANCSUPER"/>
</dbReference>
<dbReference type="Proteomes" id="UP000606974">
    <property type="component" value="Unassembled WGS sequence"/>
</dbReference>
<evidence type="ECO:0008006" key="4">
    <source>
        <dbReference type="Google" id="ProtNLM"/>
    </source>
</evidence>
<dbReference type="SMART" id="SM01260">
    <property type="entry name" value="LANC_like"/>
    <property type="match status" value="1"/>
</dbReference>
<evidence type="ECO:0000313" key="3">
    <source>
        <dbReference type="Proteomes" id="UP000606974"/>
    </source>
</evidence>
<name>A0A8H7AU32_9EURO</name>
<gene>
    <name evidence="2" type="ORF">GJ744_000167</name>
</gene>
<dbReference type="PANTHER" id="PTHR12736">
    <property type="entry name" value="LANC-LIKE PROTEIN"/>
    <property type="match status" value="1"/>
</dbReference>
<dbReference type="GO" id="GO:0046872">
    <property type="term" value="F:metal ion binding"/>
    <property type="evidence" value="ECO:0007669"/>
    <property type="project" value="UniProtKB-KW"/>
</dbReference>
<keyword evidence="1" id="KW-0479">Metal-binding</keyword>
<reference evidence="2" key="1">
    <citation type="submission" date="2020-02" db="EMBL/GenBank/DDBJ databases">
        <authorList>
            <person name="Palmer J.M."/>
        </authorList>
    </citation>
    <scope>NUCLEOTIDE SEQUENCE</scope>
    <source>
        <strain evidence="2">EPUS1.4</strain>
        <tissue evidence="2">Thallus</tissue>
    </source>
</reference>
<sequence length="532" mass="58229">MASGSEGLPFYENKLQSFTLDKRTLLETLKDMRAAIRQGIEVIEASHPSPSPREEKAFGTICDGHLGIGLTYLRLEYQSAYLKADDDENPLPNFRKLAHARINPHRLDPDMQPGRPSPVVSPSLGAAVMRIIAHSPSPHFNPGLDAPKHLEKGDVEELRDIVQIALQQSYAVPFRGHSMGGDEVMTGRTGLLWSMSNIQRHVFDTVTRRELDPIFEEMPKLVDAIMDAGRVGAEEYRAKNGDANALPLMWLWFDGNYGLGGMHGMTGILAILLTIINDSPAGSTTRSYLPQIARTIIALSKLCISLNGHLPMSIPELPSSAARASPLVQVCHGTPGLLYLLACARNTSEFVKTYWAPECDEAIRLGSERVWVEGLLIKGGGLCHGIAGNAWPWLVLHDAFEDGTDAISLSGDALTSAEGAGTAEKETRGKPGDDFLSRALAFLRQATKVQPFNTKPDEHRMPDKAYGLYQGLSGTICAWAETCVVLVACLRKLDLHEQSGERNWQEDEVFKTHSLHRLGFPTLGGTRVTGLL</sequence>
<keyword evidence="3" id="KW-1185">Reference proteome</keyword>
<dbReference type="EMBL" id="JAACFV010000001">
    <property type="protein sequence ID" value="KAF7514397.1"/>
    <property type="molecule type" value="Genomic_DNA"/>
</dbReference>
<dbReference type="OrthoDB" id="10257263at2759"/>
<keyword evidence="1" id="KW-0862">Zinc</keyword>
<proteinExistence type="predicted"/>
<comment type="caution">
    <text evidence="2">The sequence shown here is derived from an EMBL/GenBank/DDBJ whole genome shotgun (WGS) entry which is preliminary data.</text>
</comment>
<dbReference type="Pfam" id="PF05147">
    <property type="entry name" value="LANC_like"/>
    <property type="match status" value="1"/>
</dbReference>
<evidence type="ECO:0000256" key="1">
    <source>
        <dbReference type="PIRSR" id="PIRSR607822-1"/>
    </source>
</evidence>
<dbReference type="GO" id="GO:0005975">
    <property type="term" value="P:carbohydrate metabolic process"/>
    <property type="evidence" value="ECO:0007669"/>
    <property type="project" value="InterPro"/>
</dbReference>
<dbReference type="PANTHER" id="PTHR12736:SF7">
    <property type="entry name" value="LANC-LIKE PROTEIN 3"/>
    <property type="match status" value="1"/>
</dbReference>
<dbReference type="InterPro" id="IPR007822">
    <property type="entry name" value="LANC-like"/>
</dbReference>
<feature type="binding site" evidence="1">
    <location>
        <position position="383"/>
    </location>
    <ligand>
        <name>Zn(2+)</name>
        <dbReference type="ChEBI" id="CHEBI:29105"/>
    </ligand>
</feature>